<evidence type="ECO:0000313" key="3">
    <source>
        <dbReference type="Proteomes" id="UP000014500"/>
    </source>
</evidence>
<keyword evidence="3" id="KW-1185">Reference proteome</keyword>
<evidence type="ECO:0000313" key="2">
    <source>
        <dbReference type="EnsemblMetazoa" id="SMAR001984-PA"/>
    </source>
</evidence>
<feature type="chain" id="PRO_5004578629" evidence="1">
    <location>
        <begin position="20"/>
        <end position="158"/>
    </location>
</feature>
<dbReference type="HOGENOM" id="CLU_1671537_0_0_1"/>
<protein>
    <submittedName>
        <fullName evidence="2">Uncharacterized protein</fullName>
    </submittedName>
</protein>
<reference evidence="3" key="1">
    <citation type="submission" date="2011-05" db="EMBL/GenBank/DDBJ databases">
        <authorList>
            <person name="Richards S.R."/>
            <person name="Qu J."/>
            <person name="Jiang H."/>
            <person name="Jhangiani S.N."/>
            <person name="Agravi P."/>
            <person name="Goodspeed R."/>
            <person name="Gross S."/>
            <person name="Mandapat C."/>
            <person name="Jackson L."/>
            <person name="Mathew T."/>
            <person name="Pu L."/>
            <person name="Thornton R."/>
            <person name="Saada N."/>
            <person name="Wilczek-Boney K.B."/>
            <person name="Lee S."/>
            <person name="Kovar C."/>
            <person name="Wu Y."/>
            <person name="Scherer S.E."/>
            <person name="Worley K.C."/>
            <person name="Muzny D.M."/>
            <person name="Gibbs R."/>
        </authorList>
    </citation>
    <scope>NUCLEOTIDE SEQUENCE</scope>
    <source>
        <strain evidence="3">Brora</strain>
    </source>
</reference>
<sequence>MNYLAVLLLIVYATVSINGEDCFDKEKLNTFRKELVTKATDQVKAECKKNNSESTDEQLSQCAKKKGMDAYEECIQDNPKEDLTKTFSCVSEKLKINLDEDFATYNTTMSDLSVQDKKKTVEDAIAPCADEEEKNIHTCAIDKLKEVCPDIKKMLGES</sequence>
<evidence type="ECO:0000256" key="1">
    <source>
        <dbReference type="SAM" id="SignalP"/>
    </source>
</evidence>
<dbReference type="EMBL" id="JH430925">
    <property type="status" value="NOT_ANNOTATED_CDS"/>
    <property type="molecule type" value="Genomic_DNA"/>
</dbReference>
<feature type="signal peptide" evidence="1">
    <location>
        <begin position="1"/>
        <end position="19"/>
    </location>
</feature>
<dbReference type="Proteomes" id="UP000014500">
    <property type="component" value="Unassembled WGS sequence"/>
</dbReference>
<dbReference type="PhylomeDB" id="T1ILZ2"/>
<keyword evidence="1" id="KW-0732">Signal</keyword>
<proteinExistence type="predicted"/>
<dbReference type="AlphaFoldDB" id="T1ILZ2"/>
<reference evidence="2" key="2">
    <citation type="submission" date="2015-02" db="UniProtKB">
        <authorList>
            <consortium name="EnsemblMetazoa"/>
        </authorList>
    </citation>
    <scope>IDENTIFICATION</scope>
</reference>
<name>T1ILZ2_STRMM</name>
<organism evidence="2 3">
    <name type="scientific">Strigamia maritima</name>
    <name type="common">European centipede</name>
    <name type="synonym">Geophilus maritimus</name>
    <dbReference type="NCBI Taxonomy" id="126957"/>
    <lineage>
        <taxon>Eukaryota</taxon>
        <taxon>Metazoa</taxon>
        <taxon>Ecdysozoa</taxon>
        <taxon>Arthropoda</taxon>
        <taxon>Myriapoda</taxon>
        <taxon>Chilopoda</taxon>
        <taxon>Pleurostigmophora</taxon>
        <taxon>Geophilomorpha</taxon>
        <taxon>Linotaeniidae</taxon>
        <taxon>Strigamia</taxon>
    </lineage>
</organism>
<accession>T1ILZ2</accession>
<dbReference type="EnsemblMetazoa" id="SMAR001984-RA">
    <property type="protein sequence ID" value="SMAR001984-PA"/>
    <property type="gene ID" value="SMAR001984"/>
</dbReference>